<proteinExistence type="predicted"/>
<dbReference type="Gene3D" id="1.10.3210.10">
    <property type="entry name" value="Hypothetical protein af1432"/>
    <property type="match status" value="2"/>
</dbReference>
<sequence length="448" mass="49018">MFQNCIPASRGFSPLHNWQLALRPMTVQSHQSSDIPLSGASLVAAAGVPMTSVDGNPIVHANSIDVSTSDLRDALVMVVDDEGFNIDLVEAYLEEEGFRNFVTTTDSTAALSMVRTHNPDIVLLDVKMPHVTGLEILAAMRNDRELRLIPTLILTASTAPETKLEALRLGASDFLAKPVDPSELALRVRNVLSAKAYQDHLAKYSERLEQQVESRTKELLRSREEAIHCLARAGEFRDDDTGHHVMRVGLYSAIIAQELGFPKSAIDLIQQAAQLHDVGKIGIPDAILHKPGKLESHEFQIIKKHCEIGQNIINPLSPEESKRLSDHTTVGMKIMSSTSSPVLELAALIASSHHEKFDGSGYPLGLAGEDIPIEGRIVAVADVFDAISSARPYKKAFPLEKCLAILTEGRGSHFDPKPLDAFFARLDDIIRIRDDYAGSTESDQSESV</sequence>
<dbReference type="PANTHER" id="PTHR45228">
    <property type="entry name" value="CYCLIC DI-GMP PHOSPHODIESTERASE TM_0186-RELATED"/>
    <property type="match status" value="1"/>
</dbReference>
<gene>
    <name evidence="4" type="primary">rpfG_2</name>
    <name evidence="4" type="ORF">K239x_40200</name>
</gene>
<dbReference type="SUPFAM" id="SSF109604">
    <property type="entry name" value="HD-domain/PDEase-like"/>
    <property type="match status" value="1"/>
</dbReference>
<dbReference type="CDD" id="cd00077">
    <property type="entry name" value="HDc"/>
    <property type="match status" value="1"/>
</dbReference>
<keyword evidence="4" id="KW-0378">Hydrolase</keyword>
<dbReference type="InterPro" id="IPR052020">
    <property type="entry name" value="Cyclic_di-GMP/3'3'-cGAMP_PDE"/>
</dbReference>
<dbReference type="SMART" id="SM00448">
    <property type="entry name" value="REC"/>
    <property type="match status" value="1"/>
</dbReference>
<dbReference type="SUPFAM" id="SSF52172">
    <property type="entry name" value="CheY-like"/>
    <property type="match status" value="1"/>
</dbReference>
<evidence type="ECO:0000313" key="4">
    <source>
        <dbReference type="EMBL" id="QDT12012.1"/>
    </source>
</evidence>
<dbReference type="PROSITE" id="PS50110">
    <property type="entry name" value="RESPONSE_REGULATORY"/>
    <property type="match status" value="1"/>
</dbReference>
<dbReference type="InterPro" id="IPR011006">
    <property type="entry name" value="CheY-like_superfamily"/>
</dbReference>
<evidence type="ECO:0000259" key="2">
    <source>
        <dbReference type="PROSITE" id="PS50110"/>
    </source>
</evidence>
<keyword evidence="5" id="KW-1185">Reference proteome</keyword>
<protein>
    <submittedName>
        <fullName evidence="4">Cyclic di-GMP phosphodiesterase response regulator RpfG</fullName>
        <ecNumber evidence="4">3.1.4.52</ecNumber>
    </submittedName>
</protein>
<feature type="modified residue" description="4-aspartylphosphate" evidence="1">
    <location>
        <position position="125"/>
    </location>
</feature>
<evidence type="ECO:0000259" key="3">
    <source>
        <dbReference type="PROSITE" id="PS51832"/>
    </source>
</evidence>
<dbReference type="EC" id="3.1.4.52" evidence="4"/>
<dbReference type="CDD" id="cd17551">
    <property type="entry name" value="REC_RpfG-like"/>
    <property type="match status" value="1"/>
</dbReference>
<dbReference type="EMBL" id="CP036526">
    <property type="protein sequence ID" value="QDT12012.1"/>
    <property type="molecule type" value="Genomic_DNA"/>
</dbReference>
<feature type="domain" description="Response regulatory" evidence="2">
    <location>
        <begin position="75"/>
        <end position="192"/>
    </location>
</feature>
<name>A0A517NY06_9BACT</name>
<evidence type="ECO:0000256" key="1">
    <source>
        <dbReference type="PROSITE-ProRule" id="PRU00169"/>
    </source>
</evidence>
<dbReference type="InterPro" id="IPR001789">
    <property type="entry name" value="Sig_transdc_resp-reg_receiver"/>
</dbReference>
<dbReference type="InterPro" id="IPR037522">
    <property type="entry name" value="HD_GYP_dom"/>
</dbReference>
<evidence type="ECO:0000313" key="5">
    <source>
        <dbReference type="Proteomes" id="UP000319817"/>
    </source>
</evidence>
<feature type="domain" description="HD-GYP" evidence="3">
    <location>
        <begin position="219"/>
        <end position="438"/>
    </location>
</feature>
<dbReference type="InterPro" id="IPR003607">
    <property type="entry name" value="HD/PDEase_dom"/>
</dbReference>
<dbReference type="SMART" id="SM00471">
    <property type="entry name" value="HDc"/>
    <property type="match status" value="1"/>
</dbReference>
<dbReference type="AlphaFoldDB" id="A0A517NY06"/>
<dbReference type="Gene3D" id="3.40.50.2300">
    <property type="match status" value="1"/>
</dbReference>
<dbReference type="PANTHER" id="PTHR45228:SF1">
    <property type="entry name" value="CYCLIC DI-GMP PHOSPHODIESTERASE TM_0186"/>
    <property type="match status" value="1"/>
</dbReference>
<organism evidence="4 5">
    <name type="scientific">Stieleria marina</name>
    <dbReference type="NCBI Taxonomy" id="1930275"/>
    <lineage>
        <taxon>Bacteria</taxon>
        <taxon>Pseudomonadati</taxon>
        <taxon>Planctomycetota</taxon>
        <taxon>Planctomycetia</taxon>
        <taxon>Pirellulales</taxon>
        <taxon>Pirellulaceae</taxon>
        <taxon>Stieleria</taxon>
    </lineage>
</organism>
<reference evidence="4 5" key="1">
    <citation type="submission" date="2019-02" db="EMBL/GenBank/DDBJ databases">
        <title>Deep-cultivation of Planctomycetes and their phenomic and genomic characterization uncovers novel biology.</title>
        <authorList>
            <person name="Wiegand S."/>
            <person name="Jogler M."/>
            <person name="Boedeker C."/>
            <person name="Pinto D."/>
            <person name="Vollmers J."/>
            <person name="Rivas-Marin E."/>
            <person name="Kohn T."/>
            <person name="Peeters S.H."/>
            <person name="Heuer A."/>
            <person name="Rast P."/>
            <person name="Oberbeckmann S."/>
            <person name="Bunk B."/>
            <person name="Jeske O."/>
            <person name="Meyerdierks A."/>
            <person name="Storesund J.E."/>
            <person name="Kallscheuer N."/>
            <person name="Luecker S."/>
            <person name="Lage O.M."/>
            <person name="Pohl T."/>
            <person name="Merkel B.J."/>
            <person name="Hornburger P."/>
            <person name="Mueller R.-W."/>
            <person name="Bruemmer F."/>
            <person name="Labrenz M."/>
            <person name="Spormann A.M."/>
            <person name="Op den Camp H."/>
            <person name="Overmann J."/>
            <person name="Amann R."/>
            <person name="Jetten M.S.M."/>
            <person name="Mascher T."/>
            <person name="Medema M.H."/>
            <person name="Devos D.P."/>
            <person name="Kaster A.-K."/>
            <person name="Ovreas L."/>
            <person name="Rohde M."/>
            <person name="Galperin M.Y."/>
            <person name="Jogler C."/>
        </authorList>
    </citation>
    <scope>NUCLEOTIDE SEQUENCE [LARGE SCALE GENOMIC DNA]</scope>
    <source>
        <strain evidence="4 5">K23_9</strain>
    </source>
</reference>
<keyword evidence="1" id="KW-0597">Phosphoprotein</keyword>
<dbReference type="GO" id="GO:0000160">
    <property type="term" value="P:phosphorelay signal transduction system"/>
    <property type="evidence" value="ECO:0007669"/>
    <property type="project" value="InterPro"/>
</dbReference>
<dbReference type="PROSITE" id="PS51832">
    <property type="entry name" value="HD_GYP"/>
    <property type="match status" value="1"/>
</dbReference>
<dbReference type="Pfam" id="PF13487">
    <property type="entry name" value="HD_5"/>
    <property type="match status" value="1"/>
</dbReference>
<dbReference type="GO" id="GO:0071111">
    <property type="term" value="F:cyclic-guanylate-specific phosphodiesterase activity"/>
    <property type="evidence" value="ECO:0007669"/>
    <property type="project" value="UniProtKB-EC"/>
</dbReference>
<dbReference type="Proteomes" id="UP000319817">
    <property type="component" value="Chromosome"/>
</dbReference>
<accession>A0A517NY06</accession>
<dbReference type="Pfam" id="PF00072">
    <property type="entry name" value="Response_reg"/>
    <property type="match status" value="1"/>
</dbReference>